<protein>
    <submittedName>
        <fullName evidence="6">Ribose ABC transporter ribose-binding protein</fullName>
    </submittedName>
</protein>
<comment type="similarity">
    <text evidence="2">Belongs to the bacterial solute-binding protein 2 family.</text>
</comment>
<dbReference type="EMBL" id="BSVA01000001">
    <property type="protein sequence ID" value="GMA90216.1"/>
    <property type="molecule type" value="Genomic_DNA"/>
</dbReference>
<feature type="domain" description="Periplasmic binding protein" evidence="5">
    <location>
        <begin position="50"/>
        <end position="310"/>
    </location>
</feature>
<proteinExistence type="inferred from homology"/>
<evidence type="ECO:0000256" key="4">
    <source>
        <dbReference type="SAM" id="SignalP"/>
    </source>
</evidence>
<dbReference type="Proteomes" id="UP001157069">
    <property type="component" value="Unassembled WGS sequence"/>
</dbReference>
<feature type="signal peptide" evidence="4">
    <location>
        <begin position="1"/>
        <end position="29"/>
    </location>
</feature>
<reference evidence="7" key="1">
    <citation type="journal article" date="2019" name="Int. J. Syst. Evol. Microbiol.">
        <title>The Global Catalogue of Microorganisms (GCM) 10K type strain sequencing project: providing services to taxonomists for standard genome sequencing and annotation.</title>
        <authorList>
            <consortium name="The Broad Institute Genomics Platform"/>
            <consortium name="The Broad Institute Genome Sequencing Center for Infectious Disease"/>
            <person name="Wu L."/>
            <person name="Ma J."/>
        </authorList>
    </citation>
    <scope>NUCLEOTIDE SEQUENCE [LARGE SCALE GENOMIC DNA]</scope>
    <source>
        <strain evidence="7">NBRC 108755</strain>
    </source>
</reference>
<evidence type="ECO:0000256" key="2">
    <source>
        <dbReference type="ARBA" id="ARBA00007639"/>
    </source>
</evidence>
<dbReference type="Gene3D" id="3.40.50.2300">
    <property type="match status" value="2"/>
</dbReference>
<dbReference type="Pfam" id="PF13407">
    <property type="entry name" value="Peripla_BP_4"/>
    <property type="match status" value="1"/>
</dbReference>
<dbReference type="PANTHER" id="PTHR46847:SF1">
    <property type="entry name" value="D-ALLOSE-BINDING PERIPLASMIC PROTEIN-RELATED"/>
    <property type="match status" value="1"/>
</dbReference>
<evidence type="ECO:0000313" key="6">
    <source>
        <dbReference type="EMBL" id="GMA90216.1"/>
    </source>
</evidence>
<dbReference type="InterPro" id="IPR028082">
    <property type="entry name" value="Peripla_BP_I"/>
</dbReference>
<dbReference type="CDD" id="cd01536">
    <property type="entry name" value="PBP1_ABC_sugar_binding-like"/>
    <property type="match status" value="1"/>
</dbReference>
<dbReference type="SUPFAM" id="SSF53822">
    <property type="entry name" value="Periplasmic binding protein-like I"/>
    <property type="match status" value="1"/>
</dbReference>
<name>A0ABQ6JU72_9MICO</name>
<evidence type="ECO:0000256" key="1">
    <source>
        <dbReference type="ARBA" id="ARBA00004196"/>
    </source>
</evidence>
<comment type="caution">
    <text evidence="6">The sequence shown here is derived from an EMBL/GenBank/DDBJ whole genome shotgun (WGS) entry which is preliminary data.</text>
</comment>
<evidence type="ECO:0000259" key="5">
    <source>
        <dbReference type="Pfam" id="PF13407"/>
    </source>
</evidence>
<dbReference type="RefSeq" id="WP_284297854.1">
    <property type="nucleotide sequence ID" value="NZ_BSVA01000001.1"/>
</dbReference>
<evidence type="ECO:0000256" key="3">
    <source>
        <dbReference type="ARBA" id="ARBA00022729"/>
    </source>
</evidence>
<evidence type="ECO:0000313" key="7">
    <source>
        <dbReference type="Proteomes" id="UP001157069"/>
    </source>
</evidence>
<comment type="subcellular location">
    <subcellularLocation>
        <location evidence="1">Cell envelope</location>
    </subcellularLocation>
</comment>
<dbReference type="InterPro" id="IPR025997">
    <property type="entry name" value="SBP_2_dom"/>
</dbReference>
<keyword evidence="3 4" id="KW-0732">Signal</keyword>
<organism evidence="6 7">
    <name type="scientific">Homoserinibacter gongjuensis</name>
    <dbReference type="NCBI Taxonomy" id="1162968"/>
    <lineage>
        <taxon>Bacteria</taxon>
        <taxon>Bacillati</taxon>
        <taxon>Actinomycetota</taxon>
        <taxon>Actinomycetes</taxon>
        <taxon>Micrococcales</taxon>
        <taxon>Microbacteriaceae</taxon>
        <taxon>Homoserinibacter</taxon>
    </lineage>
</organism>
<keyword evidence="7" id="KW-1185">Reference proteome</keyword>
<dbReference type="PROSITE" id="PS51257">
    <property type="entry name" value="PROKAR_LIPOPROTEIN"/>
    <property type="match status" value="1"/>
</dbReference>
<dbReference type="PANTHER" id="PTHR46847">
    <property type="entry name" value="D-ALLOSE-BINDING PERIPLASMIC PROTEIN-RELATED"/>
    <property type="match status" value="1"/>
</dbReference>
<gene>
    <name evidence="6" type="ORF">GCM10025869_07450</name>
</gene>
<accession>A0ABQ6JU72</accession>
<feature type="chain" id="PRO_5046304305" evidence="4">
    <location>
        <begin position="30"/>
        <end position="363"/>
    </location>
</feature>
<sequence length="363" mass="38279">MNHIFRRRGIVAGGIALTLAAALIGCSSASDDSGSTGGTSDDVTAVQSIRSMSNPYHANWADGGALFGDWADVEVVTIVDEGDSQTQLSKIRALGAEGKVFALNVDPNDSSTTEAIVKAVTEAGGYVVTQWNKPDDLWPWDVSDNWVAHISFNGETSGEEVSQALFDAMGGSGNIIALQGILDNVPAKQRFAGLQKALEANPGIKLLADQTANWDRAEAFSVTQTLLSQYQGQVDGIWAANDNMALGAFEALTAAGLAGTIPIVGFDAVPEALENIQNSDETGYIATVSTDPWWQGGAGLSLAYQAATGKIKVSELSHEQRAFYGKQIVVTLDNVGDFTKAPLLDALKSDLENPFLRSQGPIS</sequence>